<reference evidence="3" key="1">
    <citation type="submission" date="2014-05" db="EMBL/GenBank/DDBJ databases">
        <title>The transcriptome of the halophilic microalga Tetraselmis sp. GSL018 isolated from the Great Salt Lake, Utah.</title>
        <authorList>
            <person name="Jinkerson R.E."/>
            <person name="D'Adamo S."/>
            <person name="Posewitz M.C."/>
        </authorList>
    </citation>
    <scope>NUCLEOTIDE SEQUENCE</scope>
    <source>
        <strain evidence="3">GSL018</strain>
    </source>
</reference>
<dbReference type="PANTHER" id="PTHR12221">
    <property type="entry name" value="PESCADILLO - RELATED"/>
    <property type="match status" value="1"/>
</dbReference>
<dbReference type="GO" id="GO:0000463">
    <property type="term" value="P:maturation of LSU-rRNA from tricistronic rRNA transcript (SSU-rRNA, 5.8S rRNA, LSU-rRNA)"/>
    <property type="evidence" value="ECO:0007669"/>
    <property type="project" value="TreeGrafter"/>
</dbReference>
<dbReference type="GO" id="GO:0070545">
    <property type="term" value="C:PeBoW complex"/>
    <property type="evidence" value="ECO:0007669"/>
    <property type="project" value="TreeGrafter"/>
</dbReference>
<evidence type="ECO:0000313" key="3">
    <source>
        <dbReference type="EMBL" id="JAC72423.1"/>
    </source>
</evidence>
<comment type="subcellular location">
    <subcellularLocation>
        <location evidence="1">Nucleus</location>
    </subcellularLocation>
</comment>
<feature type="region of interest" description="Disordered" evidence="2">
    <location>
        <begin position="203"/>
        <end position="222"/>
    </location>
</feature>
<name>A0A061RK94_9CHLO</name>
<dbReference type="GO" id="GO:0003723">
    <property type="term" value="F:RNA binding"/>
    <property type="evidence" value="ECO:0007669"/>
    <property type="project" value="TreeGrafter"/>
</dbReference>
<sequence>MVKKKKRGQAGSAAQYLTRNQALQKLQLKLPLFRRLCILKGIHPREPKNKPQGANKTYYHVKDVNFLLHEPLMEKFRDQQAYERKIKRARAYKNRDLLKRLIKRRPGYRLDHLVKERYPSFIDALRDLDDALSLVFLFATLPAEQQHKIPARQVELSRRLALEWQAWVVRTNSLRKVFVAVRGYYFQVRGDGADRHVDHAAPRLAAPRHRRRLPRDAHLPRVLPRPPPLCQLQALPLHRPQVPPWPETGAGGGGRRPRGRDAQPRRR</sequence>
<gene>
    <name evidence="3" type="primary">PES1</name>
    <name evidence="3" type="ORF">TSPGSL018_31372</name>
</gene>
<evidence type="ECO:0000256" key="1">
    <source>
        <dbReference type="ARBA" id="ARBA00004123"/>
    </source>
</evidence>
<evidence type="ECO:0000256" key="2">
    <source>
        <dbReference type="SAM" id="MobiDB-lite"/>
    </source>
</evidence>
<proteinExistence type="predicted"/>
<accession>A0A061RK94</accession>
<feature type="region of interest" description="Disordered" evidence="2">
    <location>
        <begin position="236"/>
        <end position="267"/>
    </location>
</feature>
<dbReference type="PANTHER" id="PTHR12221:SF6">
    <property type="entry name" value="PESCADILLO HOMOLOG"/>
    <property type="match status" value="1"/>
</dbReference>
<dbReference type="Pfam" id="PF06732">
    <property type="entry name" value="Pescadillo_N"/>
    <property type="match status" value="1"/>
</dbReference>
<dbReference type="InterPro" id="IPR010613">
    <property type="entry name" value="PES"/>
</dbReference>
<organism evidence="3">
    <name type="scientific">Tetraselmis sp. GSL018</name>
    <dbReference type="NCBI Taxonomy" id="582737"/>
    <lineage>
        <taxon>Eukaryota</taxon>
        <taxon>Viridiplantae</taxon>
        <taxon>Chlorophyta</taxon>
        <taxon>core chlorophytes</taxon>
        <taxon>Chlorodendrophyceae</taxon>
        <taxon>Chlorodendrales</taxon>
        <taxon>Chlorodendraceae</taxon>
        <taxon>Tetraselmis</taxon>
    </lineage>
</organism>
<dbReference type="EMBL" id="GBEZ01013574">
    <property type="protein sequence ID" value="JAC72423.1"/>
    <property type="molecule type" value="Transcribed_RNA"/>
</dbReference>
<dbReference type="AlphaFoldDB" id="A0A061RK94"/>
<protein>
    <submittedName>
        <fullName evidence="3">Pescadillo</fullName>
    </submittedName>
</protein>